<dbReference type="Gramene" id="Os04t0498101-00">
    <property type="protein sequence ID" value="Os04t0498101-00"/>
    <property type="gene ID" value="Os04g0498101"/>
</dbReference>
<dbReference type="EMBL" id="AP014960">
    <property type="protein sequence ID" value="BAS89906.1"/>
    <property type="molecule type" value="Genomic_DNA"/>
</dbReference>
<keyword evidence="2" id="KW-1185">Reference proteome</keyword>
<protein>
    <submittedName>
        <fullName evidence="1">Os04g0498101 protein</fullName>
    </submittedName>
</protein>
<dbReference type="PaxDb" id="39947-A0A0P0WC19"/>
<name>A0A0P0WC19_ORYSJ</name>
<accession>A0A0P0WC19</accession>
<evidence type="ECO:0000313" key="2">
    <source>
        <dbReference type="Proteomes" id="UP000059680"/>
    </source>
</evidence>
<dbReference type="AlphaFoldDB" id="A0A0P0WC19"/>
<organism evidence="1 2">
    <name type="scientific">Oryza sativa subsp. japonica</name>
    <name type="common">Rice</name>
    <dbReference type="NCBI Taxonomy" id="39947"/>
    <lineage>
        <taxon>Eukaryota</taxon>
        <taxon>Viridiplantae</taxon>
        <taxon>Streptophyta</taxon>
        <taxon>Embryophyta</taxon>
        <taxon>Tracheophyta</taxon>
        <taxon>Spermatophyta</taxon>
        <taxon>Magnoliopsida</taxon>
        <taxon>Liliopsida</taxon>
        <taxon>Poales</taxon>
        <taxon>Poaceae</taxon>
        <taxon>BOP clade</taxon>
        <taxon>Oryzoideae</taxon>
        <taxon>Oryzeae</taxon>
        <taxon>Oryzinae</taxon>
        <taxon>Oryza</taxon>
        <taxon>Oryza sativa</taxon>
    </lineage>
</organism>
<feature type="non-terminal residue" evidence="1">
    <location>
        <position position="123"/>
    </location>
</feature>
<reference evidence="1 2" key="2">
    <citation type="journal article" date="2013" name="Plant Cell Physiol.">
        <title>Rice Annotation Project Database (RAP-DB): an integrative and interactive database for rice genomics.</title>
        <authorList>
            <person name="Sakai H."/>
            <person name="Lee S.S."/>
            <person name="Tanaka T."/>
            <person name="Numa H."/>
            <person name="Kim J."/>
            <person name="Kawahara Y."/>
            <person name="Wakimoto H."/>
            <person name="Yang C.C."/>
            <person name="Iwamoto M."/>
            <person name="Abe T."/>
            <person name="Yamada Y."/>
            <person name="Muto A."/>
            <person name="Inokuchi H."/>
            <person name="Ikemura T."/>
            <person name="Matsumoto T."/>
            <person name="Sasaki T."/>
            <person name="Itoh T."/>
        </authorList>
    </citation>
    <scope>NUCLEOTIDE SEQUENCE [LARGE SCALE GENOMIC DNA]</scope>
    <source>
        <strain evidence="2">cv. Nipponbare</strain>
    </source>
</reference>
<sequence length="123" mass="13459">VRRVLVAARLLRRARLHVVDHTCSIVFTQERHDQVHLLDPHDHLAALARRRGHRVQLPLPVGHGDEHLVPLGERRLGPRVVEVEVEVVLGQGGARVVHPLVLAAAAAAAAAATPSSQRRRATQ</sequence>
<dbReference type="OMA" id="NMHEMRR"/>
<gene>
    <name evidence="1" type="ordered locus">Os04g0498101</name>
    <name evidence="1" type="ORF">OSNPB_040498101</name>
</gene>
<dbReference type="InParanoid" id="A0A0P0WC19"/>
<dbReference type="Proteomes" id="UP000059680">
    <property type="component" value="Chromosome 4"/>
</dbReference>
<reference evidence="1 2" key="3">
    <citation type="journal article" date="2013" name="Rice">
        <title>Improvement of the Oryza sativa Nipponbare reference genome using next generation sequence and optical map data.</title>
        <authorList>
            <person name="Kawahara Y."/>
            <person name="de la Bastide M."/>
            <person name="Hamilton J.P."/>
            <person name="Kanamori H."/>
            <person name="McCombie W.R."/>
            <person name="Ouyang S."/>
            <person name="Schwartz D.C."/>
            <person name="Tanaka T."/>
            <person name="Wu J."/>
            <person name="Zhou S."/>
            <person name="Childs K.L."/>
            <person name="Davidson R.M."/>
            <person name="Lin H."/>
            <person name="Quesada-Ocampo L."/>
            <person name="Vaillancourt B."/>
            <person name="Sakai H."/>
            <person name="Lee S.S."/>
            <person name="Kim J."/>
            <person name="Numa H."/>
            <person name="Itoh T."/>
            <person name="Buell C.R."/>
            <person name="Matsumoto T."/>
        </authorList>
    </citation>
    <scope>NUCLEOTIDE SEQUENCE [LARGE SCALE GENOMIC DNA]</scope>
    <source>
        <strain evidence="2">cv. Nipponbare</strain>
    </source>
</reference>
<feature type="non-terminal residue" evidence="1">
    <location>
        <position position="1"/>
    </location>
</feature>
<reference evidence="2" key="1">
    <citation type="journal article" date="2005" name="Nature">
        <title>The map-based sequence of the rice genome.</title>
        <authorList>
            <consortium name="International rice genome sequencing project (IRGSP)"/>
            <person name="Matsumoto T."/>
            <person name="Wu J."/>
            <person name="Kanamori H."/>
            <person name="Katayose Y."/>
            <person name="Fujisawa M."/>
            <person name="Namiki N."/>
            <person name="Mizuno H."/>
            <person name="Yamamoto K."/>
            <person name="Antonio B.A."/>
            <person name="Baba T."/>
            <person name="Sakata K."/>
            <person name="Nagamura Y."/>
            <person name="Aoki H."/>
            <person name="Arikawa K."/>
            <person name="Arita K."/>
            <person name="Bito T."/>
            <person name="Chiden Y."/>
            <person name="Fujitsuka N."/>
            <person name="Fukunaka R."/>
            <person name="Hamada M."/>
            <person name="Harada C."/>
            <person name="Hayashi A."/>
            <person name="Hijishita S."/>
            <person name="Honda M."/>
            <person name="Hosokawa S."/>
            <person name="Ichikawa Y."/>
            <person name="Idonuma A."/>
            <person name="Iijima M."/>
            <person name="Ikeda M."/>
            <person name="Ikeno M."/>
            <person name="Ito K."/>
            <person name="Ito S."/>
            <person name="Ito T."/>
            <person name="Ito Y."/>
            <person name="Ito Y."/>
            <person name="Iwabuchi A."/>
            <person name="Kamiya K."/>
            <person name="Karasawa W."/>
            <person name="Kurita K."/>
            <person name="Katagiri S."/>
            <person name="Kikuta A."/>
            <person name="Kobayashi H."/>
            <person name="Kobayashi N."/>
            <person name="Machita K."/>
            <person name="Maehara T."/>
            <person name="Masukawa M."/>
            <person name="Mizubayashi T."/>
            <person name="Mukai Y."/>
            <person name="Nagasaki H."/>
            <person name="Nagata Y."/>
            <person name="Naito S."/>
            <person name="Nakashima M."/>
            <person name="Nakama Y."/>
            <person name="Nakamichi Y."/>
            <person name="Nakamura M."/>
            <person name="Meguro A."/>
            <person name="Negishi M."/>
            <person name="Ohta I."/>
            <person name="Ohta T."/>
            <person name="Okamoto M."/>
            <person name="Ono N."/>
            <person name="Saji S."/>
            <person name="Sakaguchi M."/>
            <person name="Sakai K."/>
            <person name="Shibata M."/>
            <person name="Shimokawa T."/>
            <person name="Song J."/>
            <person name="Takazaki Y."/>
            <person name="Terasawa K."/>
            <person name="Tsugane M."/>
            <person name="Tsuji K."/>
            <person name="Ueda S."/>
            <person name="Waki K."/>
            <person name="Yamagata H."/>
            <person name="Yamamoto M."/>
            <person name="Yamamoto S."/>
            <person name="Yamane H."/>
            <person name="Yoshiki S."/>
            <person name="Yoshihara R."/>
            <person name="Yukawa K."/>
            <person name="Zhong H."/>
            <person name="Yano M."/>
            <person name="Yuan Q."/>
            <person name="Ouyang S."/>
            <person name="Liu J."/>
            <person name="Jones K.M."/>
            <person name="Gansberger K."/>
            <person name="Moffat K."/>
            <person name="Hill J."/>
            <person name="Bera J."/>
            <person name="Fadrosh D."/>
            <person name="Jin S."/>
            <person name="Johri S."/>
            <person name="Kim M."/>
            <person name="Overton L."/>
            <person name="Reardon M."/>
            <person name="Tsitrin T."/>
            <person name="Vuong H."/>
            <person name="Weaver B."/>
            <person name="Ciecko A."/>
            <person name="Tallon L."/>
            <person name="Jackson J."/>
            <person name="Pai G."/>
            <person name="Aken S.V."/>
            <person name="Utterback T."/>
            <person name="Reidmuller S."/>
            <person name="Feldblyum T."/>
            <person name="Hsiao J."/>
            <person name="Zismann V."/>
            <person name="Iobst S."/>
            <person name="de Vazeille A.R."/>
            <person name="Buell C.R."/>
            <person name="Ying K."/>
            <person name="Li Y."/>
            <person name="Lu T."/>
            <person name="Huang Y."/>
            <person name="Zhao Q."/>
            <person name="Feng Q."/>
            <person name="Zhang L."/>
            <person name="Zhu J."/>
            <person name="Weng Q."/>
            <person name="Mu J."/>
            <person name="Lu Y."/>
            <person name="Fan D."/>
            <person name="Liu Y."/>
            <person name="Guan J."/>
            <person name="Zhang Y."/>
            <person name="Yu S."/>
            <person name="Liu X."/>
            <person name="Zhang Y."/>
            <person name="Hong G."/>
            <person name="Han B."/>
            <person name="Choisne N."/>
            <person name="Demange N."/>
            <person name="Orjeda G."/>
            <person name="Samain S."/>
            <person name="Cattolico L."/>
            <person name="Pelletier E."/>
            <person name="Couloux A."/>
            <person name="Segurens B."/>
            <person name="Wincker P."/>
            <person name="D'Hont A."/>
            <person name="Scarpelli C."/>
            <person name="Weissenbach J."/>
            <person name="Salanoubat M."/>
            <person name="Quetier F."/>
            <person name="Yu Y."/>
            <person name="Kim H.R."/>
            <person name="Rambo T."/>
            <person name="Currie J."/>
            <person name="Collura K."/>
            <person name="Luo M."/>
            <person name="Yang T."/>
            <person name="Ammiraju J.S.S."/>
            <person name="Engler F."/>
            <person name="Soderlund C."/>
            <person name="Wing R.A."/>
            <person name="Palmer L.E."/>
            <person name="de la Bastide M."/>
            <person name="Spiegel L."/>
            <person name="Nascimento L."/>
            <person name="Zutavern T."/>
            <person name="O'Shaughnessy A."/>
            <person name="Dike S."/>
            <person name="Dedhia N."/>
            <person name="Preston R."/>
            <person name="Balija V."/>
            <person name="McCombie W.R."/>
            <person name="Chow T."/>
            <person name="Chen H."/>
            <person name="Chung M."/>
            <person name="Chen C."/>
            <person name="Shaw J."/>
            <person name="Wu H."/>
            <person name="Hsiao K."/>
            <person name="Chao Y."/>
            <person name="Chu M."/>
            <person name="Cheng C."/>
            <person name="Hour A."/>
            <person name="Lee P."/>
            <person name="Lin S."/>
            <person name="Lin Y."/>
            <person name="Liou J."/>
            <person name="Liu S."/>
            <person name="Hsing Y."/>
            <person name="Raghuvanshi S."/>
            <person name="Mohanty A."/>
            <person name="Bharti A.K."/>
            <person name="Gaur A."/>
            <person name="Gupta V."/>
            <person name="Kumar D."/>
            <person name="Ravi V."/>
            <person name="Vij S."/>
            <person name="Kapur A."/>
            <person name="Khurana P."/>
            <person name="Khurana P."/>
            <person name="Khurana J.P."/>
            <person name="Tyagi A.K."/>
            <person name="Gaikwad K."/>
            <person name="Singh A."/>
            <person name="Dalal V."/>
            <person name="Srivastava S."/>
            <person name="Dixit A."/>
            <person name="Pal A.K."/>
            <person name="Ghazi I.A."/>
            <person name="Yadav M."/>
            <person name="Pandit A."/>
            <person name="Bhargava A."/>
            <person name="Sureshbabu K."/>
            <person name="Batra K."/>
            <person name="Sharma T.R."/>
            <person name="Mohapatra T."/>
            <person name="Singh N.K."/>
            <person name="Messing J."/>
            <person name="Nelson A.B."/>
            <person name="Fuks G."/>
            <person name="Kavchok S."/>
            <person name="Keizer G."/>
            <person name="Linton E."/>
            <person name="Llaca V."/>
            <person name="Song R."/>
            <person name="Tanyolac B."/>
            <person name="Young S."/>
            <person name="Ho-Il K."/>
            <person name="Hahn J.H."/>
            <person name="Sangsakoo G."/>
            <person name="Vanavichit A."/>
            <person name="de Mattos Luiz.A.T."/>
            <person name="Zimmer P.D."/>
            <person name="Malone G."/>
            <person name="Dellagostin O."/>
            <person name="de Oliveira A.C."/>
            <person name="Bevan M."/>
            <person name="Bancroft I."/>
            <person name="Minx P."/>
            <person name="Cordum H."/>
            <person name="Wilson R."/>
            <person name="Cheng Z."/>
            <person name="Jin W."/>
            <person name="Jiang J."/>
            <person name="Leong S.A."/>
            <person name="Iwama H."/>
            <person name="Gojobori T."/>
            <person name="Itoh T."/>
            <person name="Niimura Y."/>
            <person name="Fujii Y."/>
            <person name="Habara T."/>
            <person name="Sakai H."/>
            <person name="Sato Y."/>
            <person name="Wilson G."/>
            <person name="Kumar K."/>
            <person name="McCouch S."/>
            <person name="Juretic N."/>
            <person name="Hoen D."/>
            <person name="Wright S."/>
            <person name="Bruskiewich R."/>
            <person name="Bureau T."/>
            <person name="Miyao A."/>
            <person name="Hirochika H."/>
            <person name="Nishikawa T."/>
            <person name="Kadowaki K."/>
            <person name="Sugiura M."/>
            <person name="Burr B."/>
            <person name="Sasaki T."/>
        </authorList>
    </citation>
    <scope>NUCLEOTIDE SEQUENCE [LARGE SCALE GENOMIC DNA]</scope>
    <source>
        <strain evidence="2">cv. Nipponbare</strain>
    </source>
</reference>
<proteinExistence type="predicted"/>
<dbReference type="eggNOG" id="ENOG502R53Z">
    <property type="taxonomic scope" value="Eukaryota"/>
</dbReference>
<evidence type="ECO:0000313" key="1">
    <source>
        <dbReference type="EMBL" id="BAS89906.1"/>
    </source>
</evidence>